<dbReference type="EC" id="2.1.1.33" evidence="7"/>
<feature type="binding site" evidence="7">
    <location>
        <position position="70"/>
    </location>
    <ligand>
        <name>S-adenosyl-L-methionine</name>
        <dbReference type="ChEBI" id="CHEBI:59789"/>
    </ligand>
</feature>
<reference evidence="9" key="1">
    <citation type="submission" date="2017-09" db="EMBL/GenBank/DDBJ databases">
        <authorList>
            <person name="Varghese N."/>
            <person name="Submissions S."/>
        </authorList>
    </citation>
    <scope>NUCLEOTIDE SEQUENCE [LARGE SCALE GENOMIC DNA]</scope>
    <source>
        <strain evidence="9">CGMCC 1.12641</strain>
    </source>
</reference>
<evidence type="ECO:0000256" key="1">
    <source>
        <dbReference type="ARBA" id="ARBA00000142"/>
    </source>
</evidence>
<dbReference type="UniPathway" id="UPA00989"/>
<feature type="binding site" evidence="7">
    <location>
        <position position="148"/>
    </location>
    <ligand>
        <name>substrate</name>
    </ligand>
</feature>
<evidence type="ECO:0000313" key="9">
    <source>
        <dbReference type="Proteomes" id="UP000219193"/>
    </source>
</evidence>
<feature type="binding site" evidence="7">
    <location>
        <position position="180"/>
    </location>
    <ligand>
        <name>substrate</name>
    </ligand>
</feature>
<comment type="pathway">
    <text evidence="7">tRNA modification; N(7)-methylguanine-tRNA biosynthesis.</text>
</comment>
<dbReference type="PROSITE" id="PS51625">
    <property type="entry name" value="SAM_MT_TRMB"/>
    <property type="match status" value="1"/>
</dbReference>
<evidence type="ECO:0000256" key="4">
    <source>
        <dbReference type="ARBA" id="ARBA00022679"/>
    </source>
</evidence>
<dbReference type="SUPFAM" id="SSF53335">
    <property type="entry name" value="S-adenosyl-L-methionine-dependent methyltransferases"/>
    <property type="match status" value="1"/>
</dbReference>
<comment type="caution">
    <text evidence="7">Lacks conserved residue(s) required for the propagation of feature annotation.</text>
</comment>
<evidence type="ECO:0000313" key="8">
    <source>
        <dbReference type="EMBL" id="SOC79009.1"/>
    </source>
</evidence>
<dbReference type="Pfam" id="PF02390">
    <property type="entry name" value="Methyltransf_4"/>
    <property type="match status" value="1"/>
</dbReference>
<dbReference type="Gene3D" id="3.40.50.150">
    <property type="entry name" value="Vaccinia Virus protein VP39"/>
    <property type="match status" value="1"/>
</dbReference>
<feature type="binding site" evidence="7">
    <location>
        <position position="144"/>
    </location>
    <ligand>
        <name>S-adenosyl-L-methionine</name>
        <dbReference type="ChEBI" id="CHEBI:59789"/>
    </ligand>
</feature>
<dbReference type="PANTHER" id="PTHR23417:SF14">
    <property type="entry name" value="PENTACOTRIPEPTIDE-REPEAT REGION OF PRORP DOMAIN-CONTAINING PROTEIN"/>
    <property type="match status" value="1"/>
</dbReference>
<dbReference type="PANTHER" id="PTHR23417">
    <property type="entry name" value="3-DEOXY-D-MANNO-OCTULOSONIC-ACID TRANSFERASE/TRNA GUANINE-N 7 - -METHYLTRANSFERASE"/>
    <property type="match status" value="1"/>
</dbReference>
<proteinExistence type="inferred from homology"/>
<dbReference type="NCBIfam" id="NF001080">
    <property type="entry name" value="PRK00121.2-2"/>
    <property type="match status" value="1"/>
</dbReference>
<dbReference type="Proteomes" id="UP000219193">
    <property type="component" value="Unassembled WGS sequence"/>
</dbReference>
<dbReference type="InterPro" id="IPR029063">
    <property type="entry name" value="SAM-dependent_MTases_sf"/>
</dbReference>
<keyword evidence="9" id="KW-1185">Reference proteome</keyword>
<keyword evidence="5 7" id="KW-0949">S-adenosyl-L-methionine</keyword>
<dbReference type="EMBL" id="OCMF01000001">
    <property type="protein sequence ID" value="SOC79009.1"/>
    <property type="molecule type" value="Genomic_DNA"/>
</dbReference>
<keyword evidence="3 7" id="KW-0489">Methyltransferase</keyword>
<feature type="binding site" evidence="7">
    <location>
        <position position="95"/>
    </location>
    <ligand>
        <name>S-adenosyl-L-methionine</name>
        <dbReference type="ChEBI" id="CHEBI:59789"/>
    </ligand>
</feature>
<evidence type="ECO:0000256" key="5">
    <source>
        <dbReference type="ARBA" id="ARBA00022691"/>
    </source>
</evidence>
<dbReference type="InterPro" id="IPR055361">
    <property type="entry name" value="tRNA_methyltr_TrmB_bact"/>
</dbReference>
<feature type="binding site" evidence="7">
    <location>
        <begin position="221"/>
        <end position="224"/>
    </location>
    <ligand>
        <name>substrate</name>
    </ligand>
</feature>
<dbReference type="InterPro" id="IPR003358">
    <property type="entry name" value="tRNA_(Gua-N-7)_MeTrfase_Trmb"/>
</dbReference>
<keyword evidence="4 7" id="KW-0808">Transferase</keyword>
<dbReference type="GO" id="GO:0008176">
    <property type="term" value="F:tRNA (guanine(46)-N7)-methyltransferase activity"/>
    <property type="evidence" value="ECO:0007669"/>
    <property type="project" value="UniProtKB-UniRule"/>
</dbReference>
<dbReference type="HAMAP" id="MF_01057">
    <property type="entry name" value="tRNA_methyltr_TrmB"/>
    <property type="match status" value="1"/>
</dbReference>
<dbReference type="GO" id="GO:0043527">
    <property type="term" value="C:tRNA methyltransferase complex"/>
    <property type="evidence" value="ECO:0007669"/>
    <property type="project" value="TreeGrafter"/>
</dbReference>
<name>A0A285X3Q1_9FLAO</name>
<comment type="function">
    <text evidence="2 7">Catalyzes the formation of N(7)-methylguanine at position 46 (m7G46) in tRNA.</text>
</comment>
<comment type="catalytic activity">
    <reaction evidence="1 7">
        <text>guanosine(46) in tRNA + S-adenosyl-L-methionine = N(7)-methylguanosine(46) in tRNA + S-adenosyl-L-homocysteine</text>
        <dbReference type="Rhea" id="RHEA:42708"/>
        <dbReference type="Rhea" id="RHEA-COMP:10188"/>
        <dbReference type="Rhea" id="RHEA-COMP:10189"/>
        <dbReference type="ChEBI" id="CHEBI:57856"/>
        <dbReference type="ChEBI" id="CHEBI:59789"/>
        <dbReference type="ChEBI" id="CHEBI:74269"/>
        <dbReference type="ChEBI" id="CHEBI:74480"/>
        <dbReference type="EC" id="2.1.1.33"/>
    </reaction>
</comment>
<dbReference type="AlphaFoldDB" id="A0A285X3Q1"/>
<gene>
    <name evidence="7" type="primary">trmB</name>
    <name evidence="8" type="ORF">SAMN06296241_0529</name>
</gene>
<evidence type="ECO:0000256" key="6">
    <source>
        <dbReference type="ARBA" id="ARBA00022694"/>
    </source>
</evidence>
<organism evidence="8 9">
    <name type="scientific">Salinimicrobium sediminis</name>
    <dbReference type="NCBI Taxonomy" id="1343891"/>
    <lineage>
        <taxon>Bacteria</taxon>
        <taxon>Pseudomonadati</taxon>
        <taxon>Bacteroidota</taxon>
        <taxon>Flavobacteriia</taxon>
        <taxon>Flavobacteriales</taxon>
        <taxon>Flavobacteriaceae</taxon>
        <taxon>Salinimicrobium</taxon>
    </lineage>
</organism>
<sequence>MKGLWGNLFKFTKILNIQVGSKNKLKRFRENETFSNVIQPTREEVLEGNFQYKGSWSSDFFKNDKPIVLELGCGKGEYSVGLAQAYPEKNFIGIDIKGARFWRGAKTALEEGLQNVAFMRSQIELVDLLFAENEVDEIWITFPDPQIKYKRTKHRMTNSEFLQKYKKILKPQGLMNLKTDSEFMHGYTLGLLHGEGHEVIQANHDVYKNEYSPKEVIGIQTFYEKQYLEQGKPITYIQFRIK</sequence>
<accession>A0A285X3Q1</accession>
<dbReference type="CDD" id="cd02440">
    <property type="entry name" value="AdoMet_MTases"/>
    <property type="match status" value="1"/>
</dbReference>
<evidence type="ECO:0000256" key="2">
    <source>
        <dbReference type="ARBA" id="ARBA00003015"/>
    </source>
</evidence>
<dbReference type="NCBIfam" id="TIGR00091">
    <property type="entry name" value="tRNA (guanosine(46)-N7)-methyltransferase TrmB"/>
    <property type="match status" value="1"/>
</dbReference>
<evidence type="ECO:0000256" key="3">
    <source>
        <dbReference type="ARBA" id="ARBA00022603"/>
    </source>
</evidence>
<keyword evidence="6 7" id="KW-0819">tRNA processing</keyword>
<comment type="similarity">
    <text evidence="7">Belongs to the class I-like SAM-binding methyltransferase superfamily. TrmB family.</text>
</comment>
<evidence type="ECO:0000256" key="7">
    <source>
        <dbReference type="HAMAP-Rule" id="MF_01057"/>
    </source>
</evidence>
<protein>
    <recommendedName>
        <fullName evidence="7">tRNA (guanine-N(7)-)-methyltransferase</fullName>
        <ecNumber evidence="7">2.1.1.33</ecNumber>
    </recommendedName>
    <alternativeName>
        <fullName evidence="7">tRNA (guanine(46)-N(7))-methyltransferase</fullName>
    </alternativeName>
    <alternativeName>
        <fullName evidence="7">tRNA(m7G46)-methyltransferase</fullName>
    </alternativeName>
</protein>